<evidence type="ECO:0000313" key="3">
    <source>
        <dbReference type="Proteomes" id="UP000179157"/>
    </source>
</evidence>
<feature type="compositionally biased region" description="Basic and acidic residues" evidence="1">
    <location>
        <begin position="136"/>
        <end position="145"/>
    </location>
</feature>
<organism evidence="2 3">
    <name type="scientific">Fraserbacteria sp. (strain RBG_16_55_9)</name>
    <dbReference type="NCBI Taxonomy" id="1817864"/>
    <lineage>
        <taxon>Bacteria</taxon>
        <taxon>Candidatus Fraseribacteriota</taxon>
    </lineage>
</organism>
<gene>
    <name evidence="2" type="ORF">A2Z21_09340</name>
</gene>
<dbReference type="Gene3D" id="1.10.287.1080">
    <property type="entry name" value="MazG-like"/>
    <property type="match status" value="1"/>
</dbReference>
<reference evidence="2 3" key="1">
    <citation type="journal article" date="2016" name="Nat. Commun.">
        <title>Thousands of microbial genomes shed light on interconnected biogeochemical processes in an aquifer system.</title>
        <authorList>
            <person name="Anantharaman K."/>
            <person name="Brown C.T."/>
            <person name="Hug L.A."/>
            <person name="Sharon I."/>
            <person name="Castelle C.J."/>
            <person name="Probst A.J."/>
            <person name="Thomas B.C."/>
            <person name="Singh A."/>
            <person name="Wilkins M.J."/>
            <person name="Karaoz U."/>
            <person name="Brodie E.L."/>
            <person name="Williams K.H."/>
            <person name="Hubbard S.S."/>
            <person name="Banfield J.F."/>
        </authorList>
    </citation>
    <scope>NUCLEOTIDE SEQUENCE [LARGE SCALE GENOMIC DNA]</scope>
    <source>
        <strain evidence="3">RBG_16_55_9</strain>
    </source>
</reference>
<dbReference type="AlphaFoldDB" id="A0A1F5US07"/>
<evidence type="ECO:0000313" key="2">
    <source>
        <dbReference type="EMBL" id="OGF53943.1"/>
    </source>
</evidence>
<name>A0A1F5US07_FRAXR</name>
<sequence>MTEDKSEYRTTGVTRVEILDNMDSIQEIIGEFNDQTFGTEPGRSLALAYHLFEEAAELLGSLGGSFFTAQDIIRRVSLRPKSGVVPDELADVGVLLLALAHTEGLSLREEVLQKHEVNKARQWPKRPNENGVFRHQKVEKENNHV</sequence>
<dbReference type="SUPFAM" id="SSF101386">
    <property type="entry name" value="all-alpha NTP pyrophosphatases"/>
    <property type="match status" value="1"/>
</dbReference>
<feature type="region of interest" description="Disordered" evidence="1">
    <location>
        <begin position="119"/>
        <end position="145"/>
    </location>
</feature>
<dbReference type="EMBL" id="MFGX01000093">
    <property type="protein sequence ID" value="OGF53943.1"/>
    <property type="molecule type" value="Genomic_DNA"/>
</dbReference>
<dbReference type="STRING" id="1817864.A2Z21_09340"/>
<accession>A0A1F5US07</accession>
<dbReference type="CDD" id="cd11523">
    <property type="entry name" value="NTP-PPase"/>
    <property type="match status" value="1"/>
</dbReference>
<comment type="caution">
    <text evidence="2">The sequence shown here is derived from an EMBL/GenBank/DDBJ whole genome shotgun (WGS) entry which is preliminary data.</text>
</comment>
<dbReference type="Proteomes" id="UP000179157">
    <property type="component" value="Unassembled WGS sequence"/>
</dbReference>
<evidence type="ECO:0000256" key="1">
    <source>
        <dbReference type="SAM" id="MobiDB-lite"/>
    </source>
</evidence>
<protein>
    <recommendedName>
        <fullName evidence="4">dATP/dGTP diphosphohydrolase MazZ domain-containing protein</fullName>
    </recommendedName>
</protein>
<evidence type="ECO:0008006" key="4">
    <source>
        <dbReference type="Google" id="ProtNLM"/>
    </source>
</evidence>
<proteinExistence type="predicted"/>